<evidence type="ECO:0000256" key="5">
    <source>
        <dbReference type="ARBA" id="ARBA00023043"/>
    </source>
</evidence>
<evidence type="ECO:0000313" key="11">
    <source>
        <dbReference type="EMBL" id="OLQ13006.1"/>
    </source>
</evidence>
<feature type="transmembrane region" description="Helical" evidence="9">
    <location>
        <begin position="976"/>
        <end position="995"/>
    </location>
</feature>
<evidence type="ECO:0000256" key="3">
    <source>
        <dbReference type="ARBA" id="ARBA00022737"/>
    </source>
</evidence>
<evidence type="ECO:0000313" key="12">
    <source>
        <dbReference type="Proteomes" id="UP000186817"/>
    </source>
</evidence>
<evidence type="ECO:0000256" key="2">
    <source>
        <dbReference type="ARBA" id="ARBA00022692"/>
    </source>
</evidence>
<evidence type="ECO:0000256" key="4">
    <source>
        <dbReference type="ARBA" id="ARBA00022989"/>
    </source>
</evidence>
<feature type="repeat" description="ANK" evidence="7">
    <location>
        <begin position="901"/>
        <end position="933"/>
    </location>
</feature>
<dbReference type="EMBL" id="LSRX01000034">
    <property type="protein sequence ID" value="OLQ13006.1"/>
    <property type="molecule type" value="Genomic_DNA"/>
</dbReference>
<evidence type="ECO:0000256" key="9">
    <source>
        <dbReference type="SAM" id="Phobius"/>
    </source>
</evidence>
<dbReference type="GO" id="GO:0016020">
    <property type="term" value="C:membrane"/>
    <property type="evidence" value="ECO:0007669"/>
    <property type="project" value="UniProtKB-SubCell"/>
</dbReference>
<dbReference type="InterPro" id="IPR015940">
    <property type="entry name" value="UBA"/>
</dbReference>
<evidence type="ECO:0000256" key="8">
    <source>
        <dbReference type="SAM" id="MobiDB-lite"/>
    </source>
</evidence>
<reference evidence="11 12" key="1">
    <citation type="submission" date="2016-02" db="EMBL/GenBank/DDBJ databases">
        <title>Genome analysis of coral dinoflagellate symbionts highlights evolutionary adaptations to a symbiotic lifestyle.</title>
        <authorList>
            <person name="Aranda M."/>
            <person name="Li Y."/>
            <person name="Liew Y.J."/>
            <person name="Baumgarten S."/>
            <person name="Simakov O."/>
            <person name="Wilson M."/>
            <person name="Piel J."/>
            <person name="Ashoor H."/>
            <person name="Bougouffa S."/>
            <person name="Bajic V.B."/>
            <person name="Ryu T."/>
            <person name="Ravasi T."/>
            <person name="Bayer T."/>
            <person name="Micklem G."/>
            <person name="Kim H."/>
            <person name="Bhak J."/>
            <person name="Lajeunesse T.C."/>
            <person name="Voolstra C.R."/>
        </authorList>
    </citation>
    <scope>NUCLEOTIDE SEQUENCE [LARGE SCALE GENOMIC DNA]</scope>
    <source>
        <strain evidence="11 12">CCMP2467</strain>
    </source>
</reference>
<dbReference type="SUPFAM" id="SSF48403">
    <property type="entry name" value="Ankyrin repeat"/>
    <property type="match status" value="2"/>
</dbReference>
<accession>A0A1Q9EZV2</accession>
<feature type="transmembrane region" description="Helical" evidence="9">
    <location>
        <begin position="1016"/>
        <end position="1036"/>
    </location>
</feature>
<dbReference type="PROSITE" id="PS50088">
    <property type="entry name" value="ANK_REPEAT"/>
    <property type="match status" value="2"/>
</dbReference>
<proteinExistence type="predicted"/>
<keyword evidence="2 9" id="KW-0812">Transmembrane</keyword>
<evidence type="ECO:0000256" key="7">
    <source>
        <dbReference type="PROSITE-ProRule" id="PRU00023"/>
    </source>
</evidence>
<dbReference type="PANTHER" id="PTHR24173:SF27">
    <property type="entry name" value="ANKYRIN REPEAT AND SOCS BOX PROTEIN 1"/>
    <property type="match status" value="1"/>
</dbReference>
<dbReference type="PROSITE" id="PS50297">
    <property type="entry name" value="ANK_REP_REGION"/>
    <property type="match status" value="1"/>
</dbReference>
<feature type="domain" description="UBA" evidence="10">
    <location>
        <begin position="435"/>
        <end position="478"/>
    </location>
</feature>
<dbReference type="Pfam" id="PF12796">
    <property type="entry name" value="Ank_2"/>
    <property type="match status" value="1"/>
</dbReference>
<protein>
    <recommendedName>
        <fullName evidence="10">UBA domain-containing protein</fullName>
    </recommendedName>
</protein>
<dbReference type="Pfam" id="PF00023">
    <property type="entry name" value="Ank"/>
    <property type="match status" value="2"/>
</dbReference>
<gene>
    <name evidence="11" type="ORF">AK812_SmicGene2989</name>
</gene>
<feature type="transmembrane region" description="Helical" evidence="9">
    <location>
        <begin position="1175"/>
        <end position="1195"/>
    </location>
</feature>
<dbReference type="SMART" id="SM00248">
    <property type="entry name" value="ANK"/>
    <property type="match status" value="5"/>
</dbReference>
<evidence type="ECO:0000256" key="1">
    <source>
        <dbReference type="ARBA" id="ARBA00004141"/>
    </source>
</evidence>
<feature type="transmembrane region" description="Helical" evidence="9">
    <location>
        <begin position="1042"/>
        <end position="1063"/>
    </location>
</feature>
<dbReference type="GO" id="GO:0000151">
    <property type="term" value="C:ubiquitin ligase complex"/>
    <property type="evidence" value="ECO:0007669"/>
    <property type="project" value="TreeGrafter"/>
</dbReference>
<organism evidence="11 12">
    <name type="scientific">Symbiodinium microadriaticum</name>
    <name type="common">Dinoflagellate</name>
    <name type="synonym">Zooxanthella microadriatica</name>
    <dbReference type="NCBI Taxonomy" id="2951"/>
    <lineage>
        <taxon>Eukaryota</taxon>
        <taxon>Sar</taxon>
        <taxon>Alveolata</taxon>
        <taxon>Dinophyceae</taxon>
        <taxon>Suessiales</taxon>
        <taxon>Symbiodiniaceae</taxon>
        <taxon>Symbiodinium</taxon>
    </lineage>
</organism>
<feature type="transmembrane region" description="Helical" evidence="9">
    <location>
        <begin position="1137"/>
        <end position="1155"/>
    </location>
</feature>
<dbReference type="PROSITE" id="PS50030">
    <property type="entry name" value="UBA"/>
    <property type="match status" value="1"/>
</dbReference>
<dbReference type="SMART" id="SM01417">
    <property type="entry name" value="Solute_trans_a"/>
    <property type="match status" value="1"/>
</dbReference>
<comment type="caution">
    <text evidence="11">The sequence shown here is derived from an EMBL/GenBank/DDBJ whole genome shotgun (WGS) entry which is preliminary data.</text>
</comment>
<keyword evidence="12" id="KW-1185">Reference proteome</keyword>
<evidence type="ECO:0000256" key="6">
    <source>
        <dbReference type="ARBA" id="ARBA00023136"/>
    </source>
</evidence>
<feature type="repeat" description="ANK" evidence="7">
    <location>
        <begin position="558"/>
        <end position="599"/>
    </location>
</feature>
<keyword evidence="6 9" id="KW-0472">Membrane</keyword>
<dbReference type="OrthoDB" id="5348404at2759"/>
<dbReference type="PANTHER" id="PTHR24173">
    <property type="entry name" value="ANKYRIN REPEAT CONTAINING"/>
    <property type="match status" value="1"/>
</dbReference>
<comment type="subcellular location">
    <subcellularLocation>
        <location evidence="1">Membrane</location>
        <topology evidence="1">Multi-pass membrane protein</topology>
    </subcellularLocation>
</comment>
<dbReference type="InterPro" id="IPR036770">
    <property type="entry name" value="Ankyrin_rpt-contain_sf"/>
</dbReference>
<dbReference type="InterPro" id="IPR002110">
    <property type="entry name" value="Ankyrin_rpt"/>
</dbReference>
<dbReference type="Pfam" id="PF03619">
    <property type="entry name" value="Solute_trans_a"/>
    <property type="match status" value="1"/>
</dbReference>
<dbReference type="Gene3D" id="1.25.40.20">
    <property type="entry name" value="Ankyrin repeat-containing domain"/>
    <property type="match status" value="2"/>
</dbReference>
<keyword evidence="3" id="KW-0677">Repeat</keyword>
<name>A0A1Q9EZV2_SYMMI</name>
<dbReference type="Proteomes" id="UP000186817">
    <property type="component" value="Unassembled WGS sequence"/>
</dbReference>
<dbReference type="InterPro" id="IPR005178">
    <property type="entry name" value="Ostalpha/TMEM184C"/>
</dbReference>
<keyword evidence="5 7" id="KW-0040">ANK repeat</keyword>
<feature type="region of interest" description="Disordered" evidence="8">
    <location>
        <begin position="653"/>
        <end position="743"/>
    </location>
</feature>
<dbReference type="GO" id="GO:0006511">
    <property type="term" value="P:ubiquitin-dependent protein catabolic process"/>
    <property type="evidence" value="ECO:0007669"/>
    <property type="project" value="TreeGrafter"/>
</dbReference>
<evidence type="ECO:0000259" key="10">
    <source>
        <dbReference type="PROSITE" id="PS50030"/>
    </source>
</evidence>
<sequence length="1298" mass="141339">MQTSLDASFASSHVGETAAQLAALRGDVAALVSEVGQLQGVAKSGAEVTADESRAVLNQEHTKTVPADRTFPAIHLVGHNEVKKHEMSGSFVEPCQAKLPRPLDCNAVDPQIWEAAVGFDFGPVAGLHPSATHLPAMLRFVYGGYDAPVSVPATDSDVRGRQALERRVSPPWKQRNRREGVAWQSRVRVSKDLVQLCHGRGCGIEGELGPLDSSCRGRQTMSDCHLEVVAFEVGGRSELAAFLGSSRECELLELTLDATGEPAAHEDVEDARSTPLEVAALRGEMSALLAKQKQSAEVSPDDPSHSELNAAVAQLGNLCEWTLKYSQEAAGGQAALASRLVELQEETGVVASAMRRLRGGLQVDVENAFKQIINEAVMEMLDKKNRMRFNRNRLEKPYDNYAFPTFAVHRGDHPSYVREACQFERCYVLGRECAEMDDAFAANVARLAAHGVDEVVAQAVLKRFDGDGDAALDFLLDTDEGWQFAAETLLPKEVVEELAAQPSDVRSKLQKACATGFVRDNSALHLVVTDSEGGASIRAAIVRCLVAKFPDVDTASAHGDTPLLLAVRALSIGSGTCDDRLAVVSELLAHRADVNLADREGETPLMEAVCLDDVGCVRLLLSARADPLKQSAAGAVAGDFCSNPELTKLLQADGAGESEKGPRPQFFRLDADEAVETPPMERGGHSPMPEPPAASPERTTAPAEHPSVPEVDLEVEAPDDRDGGLNAASDASCHAGRTAADSTAMADVDPNHEVGQAEAPDDADGGLNAASAEVLQGAKALLADAVTAESFSQLLTRLAGTKADREVDFAAVAGRLRKEGDVDDFLTKLVELPGPGAAAGSFVRELLALDGDPNARNFMEESLLLLASRAAASQDFHDEDRLATVQCLLRERADPNCQDSQGETPLMEAACAGDLELCKALVEAGADVVHAHKDQEPSKFAVGWMPETMAELWQRREYYRRPRYVKRCMEENPTTFLTATIIGSLALVVTMIVCLRHSRALDARPFCLLRSSYHGMLAFPTVWACCCWLTLFTPLSTPIAELFMGQGEAFAIYSFMVILFMLVSVEAMKQGEGVEIDEPSSPSSRTSQVSLRQSIIQTLQKFGPQKYFTVPPFGCCFRPCVKPHHITAKQLLWVSRLVRQYVVMQVFVNAYFMWARFTLDPYWEVDAVADPLLKVSGMVAMYGLFVMYAATHELLHRWNTTRKFISVKAMVALSILQQKFLGLLVPLLAEEKNCWVDPEHPEETERLVHFWVTFATLLETVVMSRLIVSAFPASEVADYPIKHLDLLELELRQIHAQP</sequence>
<keyword evidence="4 9" id="KW-1133">Transmembrane helix</keyword>